<dbReference type="AlphaFoldDB" id="A0A183VA57"/>
<reference evidence="3" key="1">
    <citation type="submission" date="2016-06" db="UniProtKB">
        <authorList>
            <consortium name="WormBaseParasite"/>
        </authorList>
    </citation>
    <scope>IDENTIFICATION</scope>
</reference>
<evidence type="ECO:0000313" key="2">
    <source>
        <dbReference type="Proteomes" id="UP000050794"/>
    </source>
</evidence>
<gene>
    <name evidence="1" type="ORF">TCNE_LOCUS17627</name>
</gene>
<accession>A0A183VA57</accession>
<proteinExistence type="predicted"/>
<evidence type="ECO:0000313" key="1">
    <source>
        <dbReference type="EMBL" id="VDM48948.1"/>
    </source>
</evidence>
<protein>
    <submittedName>
        <fullName evidence="1 3">Uncharacterized protein</fullName>
    </submittedName>
</protein>
<dbReference type="Proteomes" id="UP000050794">
    <property type="component" value="Unassembled WGS sequence"/>
</dbReference>
<organism evidence="2 3">
    <name type="scientific">Toxocara canis</name>
    <name type="common">Canine roundworm</name>
    <dbReference type="NCBI Taxonomy" id="6265"/>
    <lineage>
        <taxon>Eukaryota</taxon>
        <taxon>Metazoa</taxon>
        <taxon>Ecdysozoa</taxon>
        <taxon>Nematoda</taxon>
        <taxon>Chromadorea</taxon>
        <taxon>Rhabditida</taxon>
        <taxon>Spirurina</taxon>
        <taxon>Ascaridomorpha</taxon>
        <taxon>Ascaridoidea</taxon>
        <taxon>Toxocaridae</taxon>
        <taxon>Toxocara</taxon>
    </lineage>
</organism>
<dbReference type="WBParaSite" id="TCNE_0001762801-mRNA-1">
    <property type="protein sequence ID" value="TCNE_0001762801-mRNA-1"/>
    <property type="gene ID" value="TCNE_0001762801"/>
</dbReference>
<sequence length="100" mass="11065">MNSKRNSHLNSQRLPARRIRRLVTRYASDSDEEGGIVLKSKRYTDVTGGTAAGSDWMAKGANHIMAATSQQEVLLNKTQDRDVKAFGRANRSLCDDGVSR</sequence>
<reference evidence="1 2" key="2">
    <citation type="submission" date="2018-11" db="EMBL/GenBank/DDBJ databases">
        <authorList>
            <consortium name="Pathogen Informatics"/>
        </authorList>
    </citation>
    <scope>NUCLEOTIDE SEQUENCE [LARGE SCALE GENOMIC DNA]</scope>
</reference>
<dbReference type="EMBL" id="UYWY01024623">
    <property type="protein sequence ID" value="VDM48948.1"/>
    <property type="molecule type" value="Genomic_DNA"/>
</dbReference>
<name>A0A183VA57_TOXCA</name>
<keyword evidence="2" id="KW-1185">Reference proteome</keyword>
<evidence type="ECO:0000313" key="3">
    <source>
        <dbReference type="WBParaSite" id="TCNE_0001762801-mRNA-1"/>
    </source>
</evidence>